<keyword evidence="3" id="KW-1185">Reference proteome</keyword>
<accession>A0ABU3VNX0</accession>
<comment type="caution">
    <text evidence="2">The sequence shown here is derived from an EMBL/GenBank/DDBJ whole genome shotgun (WGS) entry which is preliminary data.</text>
</comment>
<protein>
    <submittedName>
        <fullName evidence="2">Uncharacterized protein</fullName>
    </submittedName>
</protein>
<evidence type="ECO:0000313" key="2">
    <source>
        <dbReference type="EMBL" id="MDV0445107.1"/>
    </source>
</evidence>
<dbReference type="Proteomes" id="UP001272052">
    <property type="component" value="Unassembled WGS sequence"/>
</dbReference>
<keyword evidence="1" id="KW-0812">Transmembrane</keyword>
<gene>
    <name evidence="2" type="ORF">MmiAt1_06640</name>
</gene>
<sequence length="93" mass="10311">MASQALVVALSAVIPGSGQLCSGHFLRGLLIFAVLSILVAFGWILYIPFITPLFFSLSAFLFWLWNIYDAYQLNAEAGLKNKTRSRPVSFKVN</sequence>
<dbReference type="RefSeq" id="WP_318785531.1">
    <property type="nucleotide sequence ID" value="NZ_JAWDKC010000012.1"/>
</dbReference>
<dbReference type="EMBL" id="JAWDKC010000012">
    <property type="protein sequence ID" value="MDV0445107.1"/>
    <property type="molecule type" value="Genomic_DNA"/>
</dbReference>
<organism evidence="2 3">
    <name type="scientific">Methanimicrococcus hacksteinii</name>
    <dbReference type="NCBI Taxonomy" id="3028293"/>
    <lineage>
        <taxon>Archaea</taxon>
        <taxon>Methanobacteriati</taxon>
        <taxon>Methanobacteriota</taxon>
        <taxon>Stenosarchaea group</taxon>
        <taxon>Methanomicrobia</taxon>
        <taxon>Methanosarcinales</taxon>
        <taxon>Methanosarcinaceae</taxon>
        <taxon>Methanimicrococcus</taxon>
    </lineage>
</organism>
<evidence type="ECO:0000313" key="3">
    <source>
        <dbReference type="Proteomes" id="UP001272052"/>
    </source>
</evidence>
<proteinExistence type="predicted"/>
<keyword evidence="1" id="KW-0472">Membrane</keyword>
<evidence type="ECO:0000256" key="1">
    <source>
        <dbReference type="SAM" id="Phobius"/>
    </source>
</evidence>
<reference evidence="2 3" key="1">
    <citation type="submission" date="2023-06" db="EMBL/GenBank/DDBJ databases">
        <title>Genome sequence of Methanimicrococcus sp. At1.</title>
        <authorList>
            <person name="Protasov E."/>
            <person name="Platt K."/>
            <person name="Poehlein A."/>
            <person name="Daniel R."/>
            <person name="Brune A."/>
        </authorList>
    </citation>
    <scope>NUCLEOTIDE SEQUENCE [LARGE SCALE GENOMIC DNA]</scope>
    <source>
        <strain evidence="2 3">At1</strain>
    </source>
</reference>
<name>A0ABU3VNX0_9EURY</name>
<keyword evidence="1" id="KW-1133">Transmembrane helix</keyword>
<feature type="transmembrane region" description="Helical" evidence="1">
    <location>
        <begin position="53"/>
        <end position="71"/>
    </location>
</feature>